<feature type="transmembrane region" description="Helical" evidence="1">
    <location>
        <begin position="99"/>
        <end position="120"/>
    </location>
</feature>
<name>A0A4V7I855_BIBTR</name>
<dbReference type="PANTHER" id="PTHR34980:SF2">
    <property type="entry name" value="INNER MEMBRANE PROTEIN YHAH-RELATED"/>
    <property type="match status" value="1"/>
</dbReference>
<evidence type="ECO:0000313" key="2">
    <source>
        <dbReference type="EMBL" id="AHG81213.1"/>
    </source>
</evidence>
<feature type="transmembrane region" description="Helical" evidence="1">
    <location>
        <begin position="36"/>
        <end position="53"/>
    </location>
</feature>
<evidence type="ECO:0000313" key="3">
    <source>
        <dbReference type="Proteomes" id="UP000019091"/>
    </source>
</evidence>
<keyword evidence="1" id="KW-0472">Membrane</keyword>
<organism evidence="2 3">
    <name type="scientific">Bibersteinia trehalosi USDA-ARS-USMARC-188</name>
    <dbReference type="NCBI Taxonomy" id="1263829"/>
    <lineage>
        <taxon>Bacteria</taxon>
        <taxon>Pseudomonadati</taxon>
        <taxon>Pseudomonadota</taxon>
        <taxon>Gammaproteobacteria</taxon>
        <taxon>Pasteurellales</taxon>
        <taxon>Pasteurellaceae</taxon>
        <taxon>Bibersteinia</taxon>
    </lineage>
</organism>
<keyword evidence="1" id="KW-1133">Transmembrane helix</keyword>
<reference evidence="2 3" key="1">
    <citation type="journal article" date="2014" name="Genome Announc.">
        <title>Complete Closed Genome Sequences of Three Bibersteinia trehalosi Nasopharyngeal Isolates from Cattle with Shipping Fever.</title>
        <authorList>
            <person name="Harhay G.P."/>
            <person name="McVey D.S."/>
            <person name="Koren S."/>
            <person name="Phillippy A.M."/>
            <person name="Bono J."/>
            <person name="Harhay D.M."/>
            <person name="Clawson M.L."/>
            <person name="Heaton M.P."/>
            <person name="Chitko-McKown C.G."/>
            <person name="Korlach J."/>
            <person name="Smith T.P."/>
        </authorList>
    </citation>
    <scope>NUCLEOTIDE SEQUENCE [LARGE SCALE GENOMIC DNA]</scope>
    <source>
        <strain evidence="2 3">USDA-ARS-USMARC-188</strain>
    </source>
</reference>
<protein>
    <submittedName>
        <fullName evidence="2">Membrane protein</fullName>
    </submittedName>
</protein>
<dbReference type="AlphaFoldDB" id="A0A4V7I855"/>
<dbReference type="Proteomes" id="UP000019091">
    <property type="component" value="Chromosome"/>
</dbReference>
<dbReference type="PANTHER" id="PTHR34980">
    <property type="entry name" value="INNER MEMBRANE PROTEIN-RELATED-RELATED"/>
    <property type="match status" value="1"/>
</dbReference>
<sequence>MQNFIIFLPLGGDMDWFILALRNTLNFKDRARRREYGWFLIGNFVINFFLGFIEAGSDRLGLDGFSLFVGVVSLIVAIPLFVASVSVTARRLHDLGYSGWWQLGVLGILLLVLLMLFALIDFMPKSAIITGILLCVAAYFIFGLWLLFKDGQRFTNRYGLDPKAETVPHAEIVSDEKQNENKLVKF</sequence>
<proteinExistence type="predicted"/>
<keyword evidence="1" id="KW-0812">Transmembrane</keyword>
<feature type="transmembrane region" description="Helical" evidence="1">
    <location>
        <begin position="126"/>
        <end position="148"/>
    </location>
</feature>
<gene>
    <name evidence="2" type="ORF">F542_4950</name>
</gene>
<dbReference type="EMBL" id="CP006954">
    <property type="protein sequence ID" value="AHG81213.1"/>
    <property type="molecule type" value="Genomic_DNA"/>
</dbReference>
<dbReference type="GO" id="GO:0005886">
    <property type="term" value="C:plasma membrane"/>
    <property type="evidence" value="ECO:0007669"/>
    <property type="project" value="TreeGrafter"/>
</dbReference>
<feature type="transmembrane region" description="Helical" evidence="1">
    <location>
        <begin position="65"/>
        <end position="87"/>
    </location>
</feature>
<dbReference type="KEGG" id="btre:F542_4950"/>
<evidence type="ECO:0000256" key="1">
    <source>
        <dbReference type="SAM" id="Phobius"/>
    </source>
</evidence>
<dbReference type="InterPro" id="IPR008523">
    <property type="entry name" value="DUF805"/>
</dbReference>
<dbReference type="Pfam" id="PF05656">
    <property type="entry name" value="DUF805"/>
    <property type="match status" value="1"/>
</dbReference>
<accession>A0A4V7I855</accession>